<proteinExistence type="inferred from homology"/>
<comment type="subcellular location">
    <subcellularLocation>
        <location evidence="1">Cell membrane</location>
        <topology evidence="1">Multi-pass membrane protein</topology>
    </subcellularLocation>
    <subcellularLocation>
        <location evidence="8">Membrane</location>
        <topology evidence="8">Multi-pass membrane protein</topology>
    </subcellularLocation>
</comment>
<keyword evidence="5 8" id="KW-0653">Protein transport</keyword>
<dbReference type="Proteomes" id="UP000050786">
    <property type="component" value="Unassembled WGS sequence"/>
</dbReference>
<dbReference type="InterPro" id="IPR002898">
    <property type="entry name" value="MotA_ExbB_proton_chnl"/>
</dbReference>
<evidence type="ECO:0000256" key="7">
    <source>
        <dbReference type="ARBA" id="ARBA00023136"/>
    </source>
</evidence>
<evidence type="ECO:0000256" key="8">
    <source>
        <dbReference type="RuleBase" id="RU004057"/>
    </source>
</evidence>
<gene>
    <name evidence="11" type="primary">exbB_3</name>
    <name evidence="11" type="ORF">RUM4293_03022</name>
</gene>
<evidence type="ECO:0000256" key="3">
    <source>
        <dbReference type="ARBA" id="ARBA00022475"/>
    </source>
</evidence>
<evidence type="ECO:0000256" key="2">
    <source>
        <dbReference type="ARBA" id="ARBA00022448"/>
    </source>
</evidence>
<evidence type="ECO:0000256" key="5">
    <source>
        <dbReference type="ARBA" id="ARBA00022927"/>
    </source>
</evidence>
<evidence type="ECO:0000256" key="9">
    <source>
        <dbReference type="SAM" id="Phobius"/>
    </source>
</evidence>
<feature type="transmembrane region" description="Helical" evidence="9">
    <location>
        <begin position="18"/>
        <end position="38"/>
    </location>
</feature>
<evidence type="ECO:0000259" key="10">
    <source>
        <dbReference type="Pfam" id="PF01618"/>
    </source>
</evidence>
<keyword evidence="6 9" id="KW-1133">Transmembrane helix</keyword>
<reference evidence="12" key="1">
    <citation type="submission" date="2015-09" db="EMBL/GenBank/DDBJ databases">
        <authorList>
            <person name="Rodrigo-Torres L."/>
            <person name="Arahal D.R."/>
        </authorList>
    </citation>
    <scope>NUCLEOTIDE SEQUENCE [LARGE SCALE GENOMIC DNA]</scope>
    <source>
        <strain evidence="12">CECT 4293</strain>
    </source>
</reference>
<dbReference type="GO" id="GO:0017038">
    <property type="term" value="P:protein import"/>
    <property type="evidence" value="ECO:0007669"/>
    <property type="project" value="TreeGrafter"/>
</dbReference>
<evidence type="ECO:0000313" key="11">
    <source>
        <dbReference type="EMBL" id="CUH44125.1"/>
    </source>
</evidence>
<name>A0A0P1EQ20_9RHOB</name>
<feature type="transmembrane region" description="Helical" evidence="9">
    <location>
        <begin position="154"/>
        <end position="180"/>
    </location>
</feature>
<dbReference type="PANTHER" id="PTHR30625">
    <property type="entry name" value="PROTEIN TOLQ"/>
    <property type="match status" value="1"/>
</dbReference>
<feature type="domain" description="MotA/TolQ/ExbB proton channel" evidence="10">
    <location>
        <begin position="87"/>
        <end position="189"/>
    </location>
</feature>
<dbReference type="AlphaFoldDB" id="A0A0P1EQ20"/>
<evidence type="ECO:0000256" key="1">
    <source>
        <dbReference type="ARBA" id="ARBA00004651"/>
    </source>
</evidence>
<dbReference type="InterPro" id="IPR050790">
    <property type="entry name" value="ExbB/TolQ_transport"/>
</dbReference>
<dbReference type="GO" id="GO:0005886">
    <property type="term" value="C:plasma membrane"/>
    <property type="evidence" value="ECO:0007669"/>
    <property type="project" value="UniProtKB-SubCell"/>
</dbReference>
<keyword evidence="2 8" id="KW-0813">Transport</keyword>
<keyword evidence="4 9" id="KW-0812">Transmembrane</keyword>
<evidence type="ECO:0000256" key="6">
    <source>
        <dbReference type="ARBA" id="ARBA00022989"/>
    </source>
</evidence>
<dbReference type="PANTHER" id="PTHR30625:SF15">
    <property type="entry name" value="BIOPOLYMER TRANSPORT PROTEIN EXBB"/>
    <property type="match status" value="1"/>
</dbReference>
<protein>
    <submittedName>
        <fullName evidence="11">Biopolymer transport protein ExbB</fullName>
    </submittedName>
</protein>
<dbReference type="EMBL" id="CYPS01000043">
    <property type="protein sequence ID" value="CUH44125.1"/>
    <property type="molecule type" value="Genomic_DNA"/>
</dbReference>
<keyword evidence="7 9" id="KW-0472">Membrane</keyword>
<sequence>MDAVIRKVMEILELGGPVVAILILTSIAILSLVLYKLWQFRVAGVGRHIELSRAIQAWDRRDLAETTAHLGNSRSYLAPVIAMALSGEDRTLSERTDAEAEARFAQLEQGFNVLDMVAQLAPLLGLFGTVLGMIEAFQTLQGAGNSVDPSLLAGGIWVALLTTAAGLAVAMPTSMVLTWFEARMNRERTIANRALRTVFAPGYAEDAPVADQTPQQVFAHGT</sequence>
<evidence type="ECO:0000313" key="12">
    <source>
        <dbReference type="Proteomes" id="UP000050786"/>
    </source>
</evidence>
<dbReference type="Pfam" id="PF01618">
    <property type="entry name" value="MotA_ExbB"/>
    <property type="match status" value="1"/>
</dbReference>
<organism evidence="11 12">
    <name type="scientific">Ruegeria atlantica</name>
    <dbReference type="NCBI Taxonomy" id="81569"/>
    <lineage>
        <taxon>Bacteria</taxon>
        <taxon>Pseudomonadati</taxon>
        <taxon>Pseudomonadota</taxon>
        <taxon>Alphaproteobacteria</taxon>
        <taxon>Rhodobacterales</taxon>
        <taxon>Roseobacteraceae</taxon>
        <taxon>Ruegeria</taxon>
    </lineage>
</organism>
<evidence type="ECO:0000256" key="4">
    <source>
        <dbReference type="ARBA" id="ARBA00022692"/>
    </source>
</evidence>
<keyword evidence="12" id="KW-1185">Reference proteome</keyword>
<comment type="similarity">
    <text evidence="8">Belongs to the exbB/tolQ family.</text>
</comment>
<keyword evidence="3" id="KW-1003">Cell membrane</keyword>
<feature type="transmembrane region" description="Helical" evidence="9">
    <location>
        <begin position="113"/>
        <end position="134"/>
    </location>
</feature>
<accession>A0A0P1EQ20</accession>